<feature type="transmembrane region" description="Helical" evidence="5">
    <location>
        <begin position="70"/>
        <end position="88"/>
    </location>
</feature>
<name>A0AAW4XRK8_9BURK</name>
<evidence type="ECO:0000313" key="8">
    <source>
        <dbReference type="Proteomes" id="UP001199260"/>
    </source>
</evidence>
<feature type="domain" description="Integral membrane bound transporter" evidence="6">
    <location>
        <begin position="226"/>
        <end position="353"/>
    </location>
</feature>
<evidence type="ECO:0000259" key="6">
    <source>
        <dbReference type="Pfam" id="PF13515"/>
    </source>
</evidence>
<comment type="subcellular location">
    <subcellularLocation>
        <location evidence="1">Membrane</location>
        <topology evidence="1">Multi-pass membrane protein</topology>
    </subcellularLocation>
</comment>
<sequence>MTPARKIDISTPAVGRHQALRHLLSPRQLRDSARLQPLPSLHIALVAAMQAALAVLLALVVARLSPWPQLVGPLGLGALAALFGRFAAPGRRMRIVGICAAMLCAAVFLPSLASWAGLPAQGMVWVLALVAGAATLAVSHWRLGGPGAVIVVFAAGASLAPVHSGQQLLERTLGTLAGGLLAALVCWATDGLRHQAMQRVQLPAQPQRPWPAELAAAGRMVLGAGLAAWVAQAAGWQHPAWAAIGATAVMQGSHLHITMNRALQRMVGTMLGALVAGLILSLEPSFWWIAACIVALQFITEVSIGYNYALGQITVTPMALLMTHLASSPLAPLAMPLERVLDTVLGAALGIVFALALSSLEDRAHLHRLHHGEGPQP</sequence>
<reference evidence="7 8" key="1">
    <citation type="submission" date="2021-11" db="EMBL/GenBank/DDBJ databases">
        <title>Genome sequence.</title>
        <authorList>
            <person name="Sun Q."/>
        </authorList>
    </citation>
    <scope>NUCLEOTIDE SEQUENCE [LARGE SCALE GENOMIC DNA]</scope>
    <source>
        <strain evidence="7 8">KCTC 12005</strain>
    </source>
</reference>
<evidence type="ECO:0000256" key="1">
    <source>
        <dbReference type="ARBA" id="ARBA00004141"/>
    </source>
</evidence>
<evidence type="ECO:0000256" key="3">
    <source>
        <dbReference type="ARBA" id="ARBA00022989"/>
    </source>
</evidence>
<dbReference type="Pfam" id="PF13515">
    <property type="entry name" value="FUSC_2"/>
    <property type="match status" value="1"/>
</dbReference>
<feature type="transmembrane region" description="Helical" evidence="5">
    <location>
        <begin position="122"/>
        <end position="141"/>
    </location>
</feature>
<keyword evidence="3 5" id="KW-1133">Transmembrane helix</keyword>
<keyword evidence="8" id="KW-1185">Reference proteome</keyword>
<gene>
    <name evidence="7" type="ORF">LPW39_06445</name>
</gene>
<proteinExistence type="predicted"/>
<feature type="transmembrane region" description="Helical" evidence="5">
    <location>
        <begin position="343"/>
        <end position="360"/>
    </location>
</feature>
<dbReference type="RefSeq" id="WP_230772674.1">
    <property type="nucleotide sequence ID" value="NZ_JAJNCT010000005.1"/>
</dbReference>
<organism evidence="7 8">
    <name type="scientific">Comamonas koreensis</name>
    <dbReference type="NCBI Taxonomy" id="160825"/>
    <lineage>
        <taxon>Bacteria</taxon>
        <taxon>Pseudomonadati</taxon>
        <taxon>Pseudomonadota</taxon>
        <taxon>Betaproteobacteria</taxon>
        <taxon>Burkholderiales</taxon>
        <taxon>Comamonadaceae</taxon>
        <taxon>Comamonas</taxon>
    </lineage>
</organism>
<feature type="transmembrane region" description="Helical" evidence="5">
    <location>
        <begin position="148"/>
        <end position="166"/>
    </location>
</feature>
<dbReference type="AlphaFoldDB" id="A0AAW4XRK8"/>
<evidence type="ECO:0000256" key="2">
    <source>
        <dbReference type="ARBA" id="ARBA00022692"/>
    </source>
</evidence>
<dbReference type="Proteomes" id="UP001199260">
    <property type="component" value="Unassembled WGS sequence"/>
</dbReference>
<keyword evidence="2 5" id="KW-0812">Transmembrane</keyword>
<feature type="transmembrane region" description="Helical" evidence="5">
    <location>
        <begin position="43"/>
        <end position="64"/>
    </location>
</feature>
<feature type="transmembrane region" description="Helical" evidence="5">
    <location>
        <begin position="262"/>
        <end position="280"/>
    </location>
</feature>
<keyword evidence="4 5" id="KW-0472">Membrane</keyword>
<comment type="caution">
    <text evidence="7">The sequence shown here is derived from an EMBL/GenBank/DDBJ whole genome shotgun (WGS) entry which is preliminary data.</text>
</comment>
<feature type="transmembrane region" description="Helical" evidence="5">
    <location>
        <begin position="95"/>
        <end position="116"/>
    </location>
</feature>
<evidence type="ECO:0000256" key="4">
    <source>
        <dbReference type="ARBA" id="ARBA00023136"/>
    </source>
</evidence>
<feature type="transmembrane region" description="Helical" evidence="5">
    <location>
        <begin position="172"/>
        <end position="189"/>
    </location>
</feature>
<dbReference type="InterPro" id="IPR049453">
    <property type="entry name" value="Memb_transporter_dom"/>
</dbReference>
<dbReference type="EMBL" id="JAJNCT010000005">
    <property type="protein sequence ID" value="MCD2164772.1"/>
    <property type="molecule type" value="Genomic_DNA"/>
</dbReference>
<accession>A0AAW4XRK8</accession>
<evidence type="ECO:0000256" key="5">
    <source>
        <dbReference type="SAM" id="Phobius"/>
    </source>
</evidence>
<protein>
    <submittedName>
        <fullName evidence="7">FUSC family protein</fullName>
    </submittedName>
</protein>
<dbReference type="GO" id="GO:0016020">
    <property type="term" value="C:membrane"/>
    <property type="evidence" value="ECO:0007669"/>
    <property type="project" value="UniProtKB-SubCell"/>
</dbReference>
<evidence type="ECO:0000313" key="7">
    <source>
        <dbReference type="EMBL" id="MCD2164772.1"/>
    </source>
</evidence>